<evidence type="ECO:0000313" key="3">
    <source>
        <dbReference type="EMBL" id="GAA1747193.1"/>
    </source>
</evidence>
<reference evidence="4" key="1">
    <citation type="journal article" date="2019" name="Int. J. Syst. Evol. Microbiol.">
        <title>The Global Catalogue of Microorganisms (GCM) 10K type strain sequencing project: providing services to taxonomists for standard genome sequencing and annotation.</title>
        <authorList>
            <consortium name="The Broad Institute Genomics Platform"/>
            <consortium name="The Broad Institute Genome Sequencing Center for Infectious Disease"/>
            <person name="Wu L."/>
            <person name="Ma J."/>
        </authorList>
    </citation>
    <scope>NUCLEOTIDE SEQUENCE [LARGE SCALE GENOMIC DNA]</scope>
    <source>
        <strain evidence="4">JCM 13249</strain>
    </source>
</reference>
<name>A0ABP4W6X4_9ACTN</name>
<gene>
    <name evidence="3" type="ORF">GCM10009681_17940</name>
</gene>
<dbReference type="Gene3D" id="3.40.50.850">
    <property type="entry name" value="Isochorismatase-like"/>
    <property type="match status" value="1"/>
</dbReference>
<dbReference type="Pfam" id="PF00857">
    <property type="entry name" value="Isochorismatase"/>
    <property type="match status" value="1"/>
</dbReference>
<keyword evidence="1" id="KW-0378">Hydrolase</keyword>
<protein>
    <submittedName>
        <fullName evidence="3">N-carbamoylsarcosine amidohydrolase</fullName>
    </submittedName>
</protein>
<dbReference type="RefSeq" id="WP_344078850.1">
    <property type="nucleotide sequence ID" value="NZ_BAAALS010000007.1"/>
</dbReference>
<keyword evidence="4" id="KW-1185">Reference proteome</keyword>
<evidence type="ECO:0000259" key="2">
    <source>
        <dbReference type="Pfam" id="PF00857"/>
    </source>
</evidence>
<evidence type="ECO:0000256" key="1">
    <source>
        <dbReference type="ARBA" id="ARBA00022801"/>
    </source>
</evidence>
<dbReference type="Proteomes" id="UP001500655">
    <property type="component" value="Unassembled WGS sequence"/>
</dbReference>
<proteinExistence type="predicted"/>
<dbReference type="PANTHER" id="PTHR43540:SF1">
    <property type="entry name" value="ISOCHORISMATASE HYDROLASE"/>
    <property type="match status" value="1"/>
</dbReference>
<accession>A0ABP4W6X4</accession>
<dbReference type="SUPFAM" id="SSF52499">
    <property type="entry name" value="Isochorismatase-like hydrolases"/>
    <property type="match status" value="1"/>
</dbReference>
<dbReference type="InterPro" id="IPR036380">
    <property type="entry name" value="Isochorismatase-like_sf"/>
</dbReference>
<sequence length="213" mass="22592">MTSAWIDDVRARYAAGGLAGRLTPGNRPAVVVVDLQYGFTDPTCGPGFDLTPVVEATRGLLDAARAARVPVFFTTISFPGTGGVRTWLTKMPAMRDLRPGTPWVDIDHRLDRRPSEPVIAKQAASAFAHTRLLMSLRELDVDTLLLCGATTSGCVRASAVDACANDLPTFVVRECVGDREAGPHDAALLDLDAKYADVISLAEALAVIKGGTS</sequence>
<dbReference type="InterPro" id="IPR000868">
    <property type="entry name" value="Isochorismatase-like_dom"/>
</dbReference>
<comment type="caution">
    <text evidence="3">The sequence shown here is derived from an EMBL/GenBank/DDBJ whole genome shotgun (WGS) entry which is preliminary data.</text>
</comment>
<dbReference type="EMBL" id="BAAALS010000007">
    <property type="protein sequence ID" value="GAA1747193.1"/>
    <property type="molecule type" value="Genomic_DNA"/>
</dbReference>
<dbReference type="InterPro" id="IPR050272">
    <property type="entry name" value="Isochorismatase-like_hydrls"/>
</dbReference>
<feature type="domain" description="Isochorismatase-like" evidence="2">
    <location>
        <begin position="29"/>
        <end position="203"/>
    </location>
</feature>
<organism evidence="3 4">
    <name type="scientific">Luedemannella helvata</name>
    <dbReference type="NCBI Taxonomy" id="349315"/>
    <lineage>
        <taxon>Bacteria</taxon>
        <taxon>Bacillati</taxon>
        <taxon>Actinomycetota</taxon>
        <taxon>Actinomycetes</taxon>
        <taxon>Micromonosporales</taxon>
        <taxon>Micromonosporaceae</taxon>
        <taxon>Luedemannella</taxon>
    </lineage>
</organism>
<evidence type="ECO:0000313" key="4">
    <source>
        <dbReference type="Proteomes" id="UP001500655"/>
    </source>
</evidence>
<dbReference type="PANTHER" id="PTHR43540">
    <property type="entry name" value="PEROXYUREIDOACRYLATE/UREIDOACRYLATE AMIDOHYDROLASE-RELATED"/>
    <property type="match status" value="1"/>
</dbReference>